<feature type="domain" description="Peptidase C39" evidence="13">
    <location>
        <begin position="11"/>
        <end position="141"/>
    </location>
</feature>
<feature type="transmembrane region" description="Helical" evidence="10">
    <location>
        <begin position="320"/>
        <end position="341"/>
    </location>
</feature>
<evidence type="ECO:0000256" key="1">
    <source>
        <dbReference type="ARBA" id="ARBA00004651"/>
    </source>
</evidence>
<evidence type="ECO:0000259" key="12">
    <source>
        <dbReference type="PROSITE" id="PS50929"/>
    </source>
</evidence>
<dbReference type="FunFam" id="3.40.50.300:FF:000299">
    <property type="entry name" value="ABC transporter ATP-binding protein/permease"/>
    <property type="match status" value="1"/>
</dbReference>
<evidence type="ECO:0000256" key="5">
    <source>
        <dbReference type="ARBA" id="ARBA00022741"/>
    </source>
</evidence>
<dbReference type="SUPFAM" id="SSF90123">
    <property type="entry name" value="ABC transporter transmembrane region"/>
    <property type="match status" value="1"/>
</dbReference>
<protein>
    <submittedName>
        <fullName evidence="14">ABC transporter, ATP-binding protein</fullName>
    </submittedName>
</protein>
<dbReference type="Pfam" id="PF00664">
    <property type="entry name" value="ABC_membrane"/>
    <property type="match status" value="1"/>
</dbReference>
<evidence type="ECO:0000256" key="8">
    <source>
        <dbReference type="ARBA" id="ARBA00022989"/>
    </source>
</evidence>
<sequence>MKRITFPFYTQHDTKDCGPTCLRMIARYYGKYYSLNDLREKCYIGREGVSMYGISQAAEAIGMRTHGVKITIDQLVSQAPLPCILYWEQKHFVVCYKIKKTSFYGLKNRTAQFYIADPALGKRIVSTSDLDGSWVFFDDGISRKGAALLLEPSPLFYEEEDRSANALNLSYFIKYLKPFKSQILQVITATGLISIIQLIIPFLSQAMVDNGINNLNINLITLLVIAQFVFYFSELTANFLRSWLVLFTTRRINIALISDFLFKLMRLPMKYFDTRFIGDLMQRINDNDRIQNFLTSQSISVVFSFINFITFSIILGYYKLSILLIFLIGHVLYVVWITSFLKRRRELDYKRFSVASSEQSCIVEIVTGMQDIKLSNSERQKLWTWQGLQAKLLKISMSGLALNQYQEIGASFFSEAAILLINYVAACSVVNGSMTLGMMLSISYIIAQLTTPLANLVGFIQSYQDAKISVERLSEIHQREDEFSNTNQDLLPPRRSAIKIQDVSFSYDGNKENVVLEHINLLIPQNQTTAIVGASGSGKSTLVKLLLGFYFPTYGDIRIGEVSLKKINPYIWRENVGVVLQDSYIFSDSIAANIAEGCHDLDEQKVEDAAQTANISDFIESLPMGYKTKIGQQGRTLSQGQKQRMIIARALYKNPNYLFFDEATNSLDTTNERRIMENLQTYYHKKTIIIVAHRLSTVRTADNIVVLDKGRIVEQGSHDNLVARKGYYYKLIKNQLELGV</sequence>
<evidence type="ECO:0000313" key="14">
    <source>
        <dbReference type="EMBL" id="EFB32219.1"/>
    </source>
</evidence>
<gene>
    <name evidence="14" type="ORF">HMPREF0971_01498</name>
</gene>
<evidence type="ECO:0000259" key="13">
    <source>
        <dbReference type="PROSITE" id="PS50990"/>
    </source>
</evidence>
<keyword evidence="9 10" id="KW-0472">Membrane</keyword>
<feature type="domain" description="ABC transmembrane type-1" evidence="12">
    <location>
        <begin position="186"/>
        <end position="465"/>
    </location>
</feature>
<dbReference type="SMART" id="SM00382">
    <property type="entry name" value="AAA"/>
    <property type="match status" value="1"/>
</dbReference>
<dbReference type="Gene3D" id="3.90.70.10">
    <property type="entry name" value="Cysteine proteinases"/>
    <property type="match status" value="1"/>
</dbReference>
<dbReference type="Gene3D" id="1.20.1560.10">
    <property type="entry name" value="ABC transporter type 1, transmembrane domain"/>
    <property type="match status" value="1"/>
</dbReference>
<dbReference type="MEROPS" id="C39.001"/>
<dbReference type="SUPFAM" id="SSF52540">
    <property type="entry name" value="P-loop containing nucleoside triphosphate hydrolases"/>
    <property type="match status" value="1"/>
</dbReference>
<dbReference type="InterPro" id="IPR017871">
    <property type="entry name" value="ABC_transporter-like_CS"/>
</dbReference>
<dbReference type="Pfam" id="PF03412">
    <property type="entry name" value="Peptidase_C39"/>
    <property type="match status" value="1"/>
</dbReference>
<dbReference type="PROSITE" id="PS50929">
    <property type="entry name" value="ABC_TM1F"/>
    <property type="match status" value="1"/>
</dbReference>
<dbReference type="GO" id="GO:0006508">
    <property type="term" value="P:proteolysis"/>
    <property type="evidence" value="ECO:0007669"/>
    <property type="project" value="InterPro"/>
</dbReference>
<evidence type="ECO:0000256" key="10">
    <source>
        <dbReference type="SAM" id="Phobius"/>
    </source>
</evidence>
<evidence type="ECO:0000259" key="11">
    <source>
        <dbReference type="PROSITE" id="PS50893"/>
    </source>
</evidence>
<comment type="caution">
    <text evidence="14">The sequence shown here is derived from an EMBL/GenBank/DDBJ whole genome shotgun (WGS) entry which is preliminary data.</text>
</comment>
<evidence type="ECO:0000313" key="15">
    <source>
        <dbReference type="Proteomes" id="UP000004079"/>
    </source>
</evidence>
<dbReference type="Proteomes" id="UP000004079">
    <property type="component" value="Unassembled WGS sequence"/>
</dbReference>
<evidence type="ECO:0000256" key="6">
    <source>
        <dbReference type="ARBA" id="ARBA00022801"/>
    </source>
</evidence>
<keyword evidence="3" id="KW-1003">Cell membrane</keyword>
<dbReference type="GO" id="GO:0005886">
    <property type="term" value="C:plasma membrane"/>
    <property type="evidence" value="ECO:0007669"/>
    <property type="project" value="UniProtKB-SubCell"/>
</dbReference>
<feature type="transmembrane region" description="Helical" evidence="10">
    <location>
        <begin position="183"/>
        <end position="203"/>
    </location>
</feature>
<dbReference type="InterPro" id="IPR011527">
    <property type="entry name" value="ABC1_TM_dom"/>
</dbReference>
<dbReference type="CDD" id="cd02418">
    <property type="entry name" value="Peptidase_C39B"/>
    <property type="match status" value="1"/>
</dbReference>
<feature type="transmembrane region" description="Helical" evidence="10">
    <location>
        <begin position="239"/>
        <end position="262"/>
    </location>
</feature>
<dbReference type="CDD" id="cd18571">
    <property type="entry name" value="ABC_6TM_peptidase_like"/>
    <property type="match status" value="1"/>
</dbReference>
<dbReference type="InterPro" id="IPR039421">
    <property type="entry name" value="Type_1_exporter"/>
</dbReference>
<dbReference type="InterPro" id="IPR003439">
    <property type="entry name" value="ABC_transporter-like_ATP-bd"/>
</dbReference>
<organism evidence="14 15">
    <name type="scientific">Segatella oris F0302</name>
    <dbReference type="NCBI Taxonomy" id="649760"/>
    <lineage>
        <taxon>Bacteria</taxon>
        <taxon>Pseudomonadati</taxon>
        <taxon>Bacteroidota</taxon>
        <taxon>Bacteroidia</taxon>
        <taxon>Bacteroidales</taxon>
        <taxon>Prevotellaceae</taxon>
        <taxon>Segatella</taxon>
    </lineage>
</organism>
<dbReference type="PROSITE" id="PS50990">
    <property type="entry name" value="PEPTIDASE_C39"/>
    <property type="match status" value="1"/>
</dbReference>
<dbReference type="Pfam" id="PF00005">
    <property type="entry name" value="ABC_tran"/>
    <property type="match status" value="1"/>
</dbReference>
<keyword evidence="4 10" id="KW-0812">Transmembrane</keyword>
<proteinExistence type="predicted"/>
<dbReference type="GO" id="GO:0005524">
    <property type="term" value="F:ATP binding"/>
    <property type="evidence" value="ECO:0007669"/>
    <property type="project" value="UniProtKB-KW"/>
</dbReference>
<evidence type="ECO:0000256" key="4">
    <source>
        <dbReference type="ARBA" id="ARBA00022692"/>
    </source>
</evidence>
<dbReference type="PANTHER" id="PTHR43394:SF1">
    <property type="entry name" value="ATP-BINDING CASSETTE SUB-FAMILY B MEMBER 10, MITOCHONDRIAL"/>
    <property type="match status" value="1"/>
</dbReference>
<reference evidence="14 15" key="1">
    <citation type="submission" date="2009-11" db="EMBL/GenBank/DDBJ databases">
        <authorList>
            <person name="Weinstock G."/>
            <person name="Sodergren E."/>
            <person name="Clifton S."/>
            <person name="Fulton L."/>
            <person name="Fulton B."/>
            <person name="Courtney L."/>
            <person name="Fronick C."/>
            <person name="Harrison M."/>
            <person name="Strong C."/>
            <person name="Farmer C."/>
            <person name="Delahaunty K."/>
            <person name="Markovic C."/>
            <person name="Hall O."/>
            <person name="Minx P."/>
            <person name="Tomlinson C."/>
            <person name="Mitreva M."/>
            <person name="Nelson J."/>
            <person name="Hou S."/>
            <person name="Wollam A."/>
            <person name="Pepin K.H."/>
            <person name="Johnson M."/>
            <person name="Bhonagiri V."/>
            <person name="Nash W.E."/>
            <person name="Warren W."/>
            <person name="Chinwalla A."/>
            <person name="Mardis E.R."/>
            <person name="Wilson R.K."/>
        </authorList>
    </citation>
    <scope>NUCLEOTIDE SEQUENCE [LARGE SCALE GENOMIC DNA]</scope>
    <source>
        <strain evidence="14 15">F0302</strain>
    </source>
</reference>
<dbReference type="EMBL" id="ACUZ02000027">
    <property type="protein sequence ID" value="EFB32219.1"/>
    <property type="molecule type" value="Genomic_DNA"/>
</dbReference>
<accession>D1QR95</accession>
<dbReference type="PROSITE" id="PS50893">
    <property type="entry name" value="ABC_TRANSPORTER_2"/>
    <property type="match status" value="1"/>
</dbReference>
<dbReference type="PROSITE" id="PS00211">
    <property type="entry name" value="ABC_TRANSPORTER_1"/>
    <property type="match status" value="1"/>
</dbReference>
<evidence type="ECO:0000256" key="3">
    <source>
        <dbReference type="ARBA" id="ARBA00022475"/>
    </source>
</evidence>
<dbReference type="STRING" id="649760.HMPREF0971_01498"/>
<dbReference type="Gene3D" id="3.40.50.300">
    <property type="entry name" value="P-loop containing nucleotide triphosphate hydrolases"/>
    <property type="match status" value="1"/>
</dbReference>
<dbReference type="RefSeq" id="WP_004372831.1">
    <property type="nucleotide sequence ID" value="NZ_GG703885.1"/>
</dbReference>
<dbReference type="InterPro" id="IPR005074">
    <property type="entry name" value="Peptidase_C39"/>
</dbReference>
<feature type="domain" description="ABC transporter" evidence="11">
    <location>
        <begin position="498"/>
        <end position="734"/>
    </location>
</feature>
<dbReference type="PANTHER" id="PTHR43394">
    <property type="entry name" value="ATP-DEPENDENT PERMEASE MDL1, MITOCHONDRIAL"/>
    <property type="match status" value="1"/>
</dbReference>
<keyword evidence="8 10" id="KW-1133">Transmembrane helix</keyword>
<dbReference type="GO" id="GO:0015421">
    <property type="term" value="F:ABC-type oligopeptide transporter activity"/>
    <property type="evidence" value="ECO:0007669"/>
    <property type="project" value="TreeGrafter"/>
</dbReference>
<feature type="transmembrane region" description="Helical" evidence="10">
    <location>
        <begin position="293"/>
        <end position="314"/>
    </location>
</feature>
<name>D1QR95_9BACT</name>
<evidence type="ECO:0000256" key="9">
    <source>
        <dbReference type="ARBA" id="ARBA00023136"/>
    </source>
</evidence>
<dbReference type="AlphaFoldDB" id="D1QR95"/>
<comment type="subcellular location">
    <subcellularLocation>
        <location evidence="1">Cell membrane</location>
        <topology evidence="1">Multi-pass membrane protein</topology>
    </subcellularLocation>
</comment>
<evidence type="ECO:0000256" key="7">
    <source>
        <dbReference type="ARBA" id="ARBA00022840"/>
    </source>
</evidence>
<keyword evidence="6" id="KW-0378">Hydrolase</keyword>
<keyword evidence="2" id="KW-0813">Transport</keyword>
<dbReference type="HOGENOM" id="CLU_000604_95_3_10"/>
<feature type="transmembrane region" description="Helical" evidence="10">
    <location>
        <begin position="215"/>
        <end position="233"/>
    </location>
</feature>
<dbReference type="GO" id="GO:0016887">
    <property type="term" value="F:ATP hydrolysis activity"/>
    <property type="evidence" value="ECO:0007669"/>
    <property type="project" value="InterPro"/>
</dbReference>
<dbReference type="GO" id="GO:0008233">
    <property type="term" value="F:peptidase activity"/>
    <property type="evidence" value="ECO:0007669"/>
    <property type="project" value="InterPro"/>
</dbReference>
<dbReference type="InterPro" id="IPR036640">
    <property type="entry name" value="ABC1_TM_sf"/>
</dbReference>
<feature type="transmembrane region" description="Helical" evidence="10">
    <location>
        <begin position="420"/>
        <end position="446"/>
    </location>
</feature>
<keyword evidence="7 14" id="KW-0067">ATP-binding</keyword>
<dbReference type="InterPro" id="IPR003593">
    <property type="entry name" value="AAA+_ATPase"/>
</dbReference>
<dbReference type="InterPro" id="IPR027417">
    <property type="entry name" value="P-loop_NTPase"/>
</dbReference>
<evidence type="ECO:0000256" key="2">
    <source>
        <dbReference type="ARBA" id="ARBA00022448"/>
    </source>
</evidence>
<keyword evidence="5" id="KW-0547">Nucleotide-binding</keyword>